<dbReference type="EMBL" id="HBIX01005948">
    <property type="protein sequence ID" value="CAE0711950.1"/>
    <property type="molecule type" value="Transcribed_RNA"/>
</dbReference>
<proteinExistence type="predicted"/>
<feature type="region of interest" description="Disordered" evidence="1">
    <location>
        <begin position="528"/>
        <end position="564"/>
    </location>
</feature>
<feature type="region of interest" description="Disordered" evidence="1">
    <location>
        <begin position="603"/>
        <end position="643"/>
    </location>
</feature>
<protein>
    <recommendedName>
        <fullName evidence="3">BTB domain-containing protein</fullName>
    </recommendedName>
</protein>
<dbReference type="AlphaFoldDB" id="A0A7S4ADE7"/>
<feature type="region of interest" description="Disordered" evidence="1">
    <location>
        <begin position="229"/>
        <end position="249"/>
    </location>
</feature>
<name>A0A7S4ADE7_9STRA</name>
<dbReference type="Gene3D" id="3.30.710.10">
    <property type="entry name" value="Potassium Channel Kv1.1, Chain A"/>
    <property type="match status" value="1"/>
</dbReference>
<reference evidence="2" key="1">
    <citation type="submission" date="2021-01" db="EMBL/GenBank/DDBJ databases">
        <authorList>
            <person name="Corre E."/>
            <person name="Pelletier E."/>
            <person name="Niang G."/>
            <person name="Scheremetjew M."/>
            <person name="Finn R."/>
            <person name="Kale V."/>
            <person name="Holt S."/>
            <person name="Cochrane G."/>
            <person name="Meng A."/>
            <person name="Brown T."/>
            <person name="Cohen L."/>
        </authorList>
    </citation>
    <scope>NUCLEOTIDE SEQUENCE</scope>
    <source>
        <strain evidence="2">10249 10 AB</strain>
    </source>
</reference>
<evidence type="ECO:0000313" key="2">
    <source>
        <dbReference type="EMBL" id="CAE0711950.1"/>
    </source>
</evidence>
<sequence>MIDIDMEDDDEDGENRFINMDGGVAVNPEGDASKAKKLSENCDLLLYVYCDEPIDWAPDHPIMRPGVTVSIGLDKTTKLKTVFQRYVDFCNTISEAEYGGHKNIFLMDLEFAFCQVLNENDTAETSALMKNDRIKVRKIRTDERAKEAEQKRALRDADREYFRQMRHLLPESCPARIADVRLDCRGKLVDKNGRNQRVLSTTVRAHSSLINKRCSWLMATILQARQKAKREAIDQENPENSETPEHSPMRVAEIENDDEAENGDCNINAAASDDAEKEIGSGEEGISAPAQIDIVDGTSDARKVNVVDDDEDDAEYVVSSSHNLVLSRPESNVLTVVLNDHSPEAVKILLEYCYTNRVVSLGHEAFVQACKTKPSKTNGPVHPYHASAKRWPNTGIPSVPFSVALAAIRLAEEAGMHRLSLMCEISAAQLVSSNTVVEALTMSTLQKNISGNDLPRLRRAAMDIIFRRGRRGVSEIGKSTFFIKALEEKKSIIVPTLLKGTMEVVTHWEKTTGVKRASSDLNFKKLDKEDADERAEERKKRRRERMGRNLNKIREQDEDNGSDCSAEEYDEELCERQIIDWAAGASKKVRTRALARMTHHSMDSIKREVASRGMKLAKANKSLKRSSRSSSSRSHSFFGPGEK</sequence>
<dbReference type="CDD" id="cd18186">
    <property type="entry name" value="BTB_POZ_ZBTB_KLHL-like"/>
    <property type="match status" value="1"/>
</dbReference>
<organism evidence="2">
    <name type="scientific">Pseudo-nitzschia australis</name>
    <dbReference type="NCBI Taxonomy" id="44445"/>
    <lineage>
        <taxon>Eukaryota</taxon>
        <taxon>Sar</taxon>
        <taxon>Stramenopiles</taxon>
        <taxon>Ochrophyta</taxon>
        <taxon>Bacillariophyta</taxon>
        <taxon>Bacillariophyceae</taxon>
        <taxon>Bacillariophycidae</taxon>
        <taxon>Bacillariales</taxon>
        <taxon>Bacillariaceae</taxon>
        <taxon>Pseudo-nitzschia</taxon>
    </lineage>
</organism>
<dbReference type="InterPro" id="IPR011333">
    <property type="entry name" value="SKP1/BTB/POZ_sf"/>
</dbReference>
<accession>A0A7S4ADE7</accession>
<gene>
    <name evidence="2" type="ORF">PAUS00366_LOCUS4702</name>
</gene>
<evidence type="ECO:0008006" key="3">
    <source>
        <dbReference type="Google" id="ProtNLM"/>
    </source>
</evidence>
<evidence type="ECO:0000256" key="1">
    <source>
        <dbReference type="SAM" id="MobiDB-lite"/>
    </source>
</evidence>